<dbReference type="GeneID" id="55989987"/>
<dbReference type="GO" id="GO:0050163">
    <property type="term" value="F:oxaloacetate tautomerase activity"/>
    <property type="evidence" value="ECO:0007669"/>
    <property type="project" value="UniProtKB-ARBA"/>
</dbReference>
<dbReference type="FunFam" id="3.90.850.10:FF:000002">
    <property type="entry name" value="2-hydroxyhepta-2,4-diene-1,7-dioate isomerase"/>
    <property type="match status" value="1"/>
</dbReference>
<dbReference type="GO" id="GO:0046872">
    <property type="term" value="F:metal ion binding"/>
    <property type="evidence" value="ECO:0007669"/>
    <property type="project" value="UniProtKB-KW"/>
</dbReference>
<sequence>MKTAWQRLIRFVATDGRLLYGEPVLPHPNFDLGETVEETKLQAYVIVGEDLYDTSGATTVTDEVVTVKELLGPLTPKSVPILRCIGLNYLTHIKETGGGIPSYPTLFIKPPNAVHDHGQNVVIPKIAQDEQADYEGELCVVLGKEAKDVAEQDALDYVAGYTVGNDVSARKIQLDPKLAGPKPQACFAKGFDTFAPLGPALIGTSIISDPSTLTLQTRIDGELRQQGDLNDLAFSIPYLIHYLSSGTTLEKGSVIMTGTPGGVGWFFKPPKPLVCGTKMEISVPNIGTLRNGIQHAE</sequence>
<keyword evidence="5" id="KW-1185">Reference proteome</keyword>
<dbReference type="PANTHER" id="PTHR11820">
    <property type="entry name" value="ACYLPYRUVASE"/>
    <property type="match status" value="1"/>
</dbReference>
<dbReference type="SUPFAM" id="SSF56529">
    <property type="entry name" value="FAH"/>
    <property type="match status" value="1"/>
</dbReference>
<dbReference type="OrthoDB" id="411064at2759"/>
<name>A0A7H8QNG8_TALRU</name>
<accession>A0A7H8QNG8</accession>
<dbReference type="Proteomes" id="UP000509510">
    <property type="component" value="Chromosome II"/>
</dbReference>
<keyword evidence="2" id="KW-0479">Metal-binding</keyword>
<dbReference type="InterPro" id="IPR036663">
    <property type="entry name" value="Fumarylacetoacetase_C_sf"/>
</dbReference>
<gene>
    <name evidence="4" type="ORF">TRUGW13939_02479</name>
</gene>
<dbReference type="RefSeq" id="XP_035341565.1">
    <property type="nucleotide sequence ID" value="XM_035485672.1"/>
</dbReference>
<dbReference type="GO" id="GO:0006107">
    <property type="term" value="P:oxaloacetate metabolic process"/>
    <property type="evidence" value="ECO:0007669"/>
    <property type="project" value="UniProtKB-ARBA"/>
</dbReference>
<feature type="domain" description="Fumarylacetoacetase-like C-terminal" evidence="3">
    <location>
        <begin position="84"/>
        <end position="293"/>
    </location>
</feature>
<dbReference type="KEGG" id="trg:TRUGW13939_02479"/>
<dbReference type="AlphaFoldDB" id="A0A7H8QNG8"/>
<dbReference type="PANTHER" id="PTHR11820:SF100">
    <property type="entry name" value="FUMARYLACETOACETATE HYDROLASE FAMILY PROTEIN (AFU_ORTHOLOGUE AFUA_4G01490)"/>
    <property type="match status" value="1"/>
</dbReference>
<dbReference type="EMBL" id="CP055899">
    <property type="protein sequence ID" value="QKX55386.1"/>
    <property type="molecule type" value="Genomic_DNA"/>
</dbReference>
<dbReference type="Pfam" id="PF01557">
    <property type="entry name" value="FAA_hydrolase"/>
    <property type="match status" value="1"/>
</dbReference>
<evidence type="ECO:0000259" key="3">
    <source>
        <dbReference type="Pfam" id="PF01557"/>
    </source>
</evidence>
<proteinExistence type="inferred from homology"/>
<organism evidence="4 5">
    <name type="scientific">Talaromyces rugulosus</name>
    <name type="common">Penicillium rugulosum</name>
    <dbReference type="NCBI Taxonomy" id="121627"/>
    <lineage>
        <taxon>Eukaryota</taxon>
        <taxon>Fungi</taxon>
        <taxon>Dikarya</taxon>
        <taxon>Ascomycota</taxon>
        <taxon>Pezizomycotina</taxon>
        <taxon>Eurotiomycetes</taxon>
        <taxon>Eurotiomycetidae</taxon>
        <taxon>Eurotiales</taxon>
        <taxon>Trichocomaceae</taxon>
        <taxon>Talaromyces</taxon>
        <taxon>Talaromyces sect. Islandici</taxon>
    </lineage>
</organism>
<comment type="similarity">
    <text evidence="1">Belongs to the FAH family.</text>
</comment>
<evidence type="ECO:0000313" key="5">
    <source>
        <dbReference type="Proteomes" id="UP000509510"/>
    </source>
</evidence>
<evidence type="ECO:0000313" key="4">
    <source>
        <dbReference type="EMBL" id="QKX55386.1"/>
    </source>
</evidence>
<reference evidence="5" key="1">
    <citation type="submission" date="2020-06" db="EMBL/GenBank/DDBJ databases">
        <title>A chromosome-scale genome assembly of Talaromyces rugulosus W13939.</title>
        <authorList>
            <person name="Wang B."/>
            <person name="Guo L."/>
            <person name="Ye K."/>
            <person name="Wang L."/>
        </authorList>
    </citation>
    <scope>NUCLEOTIDE SEQUENCE [LARGE SCALE GENOMIC DNA]</scope>
    <source>
        <strain evidence="5">W13939</strain>
    </source>
</reference>
<evidence type="ECO:0000256" key="1">
    <source>
        <dbReference type="ARBA" id="ARBA00010211"/>
    </source>
</evidence>
<protein>
    <recommendedName>
        <fullName evidence="3">Fumarylacetoacetase-like C-terminal domain-containing protein</fullName>
    </recommendedName>
</protein>
<evidence type="ECO:0000256" key="2">
    <source>
        <dbReference type="ARBA" id="ARBA00022723"/>
    </source>
</evidence>
<dbReference type="Gene3D" id="3.90.850.10">
    <property type="entry name" value="Fumarylacetoacetase-like, C-terminal domain"/>
    <property type="match status" value="1"/>
</dbReference>
<dbReference type="InterPro" id="IPR011234">
    <property type="entry name" value="Fumarylacetoacetase-like_C"/>
</dbReference>